<feature type="compositionally biased region" description="Basic and acidic residues" evidence="6">
    <location>
        <begin position="262"/>
        <end position="302"/>
    </location>
</feature>
<gene>
    <name evidence="8" type="ORF">OXX778_LOCUS4651</name>
</gene>
<dbReference type="Proteomes" id="UP000663879">
    <property type="component" value="Unassembled WGS sequence"/>
</dbReference>
<keyword evidence="2 5" id="KW-0863">Zinc-finger</keyword>
<dbReference type="InterPro" id="IPR009060">
    <property type="entry name" value="UBA-like_sf"/>
</dbReference>
<evidence type="ECO:0000256" key="1">
    <source>
        <dbReference type="ARBA" id="ARBA00022723"/>
    </source>
</evidence>
<reference evidence="8" key="1">
    <citation type="submission" date="2021-02" db="EMBL/GenBank/DDBJ databases">
        <authorList>
            <person name="Nowell W R."/>
        </authorList>
    </citation>
    <scope>NUCLEOTIDE SEQUENCE</scope>
    <source>
        <strain evidence="8">Ploen Becks lab</strain>
    </source>
</reference>
<dbReference type="PROSITE" id="PS01357">
    <property type="entry name" value="ZF_ZZ_1"/>
    <property type="match status" value="1"/>
</dbReference>
<dbReference type="PROSITE" id="PS50135">
    <property type="entry name" value="ZF_ZZ_2"/>
    <property type="match status" value="1"/>
</dbReference>
<dbReference type="GO" id="GO:0035973">
    <property type="term" value="P:aggrephagy"/>
    <property type="evidence" value="ECO:0007669"/>
    <property type="project" value="TreeGrafter"/>
</dbReference>
<evidence type="ECO:0000256" key="2">
    <source>
        <dbReference type="ARBA" id="ARBA00022771"/>
    </source>
</evidence>
<evidence type="ECO:0000256" key="3">
    <source>
        <dbReference type="ARBA" id="ARBA00022833"/>
    </source>
</evidence>
<evidence type="ECO:0000259" key="7">
    <source>
        <dbReference type="PROSITE" id="PS50135"/>
    </source>
</evidence>
<organism evidence="8 9">
    <name type="scientific">Brachionus calyciflorus</name>
    <dbReference type="NCBI Taxonomy" id="104777"/>
    <lineage>
        <taxon>Eukaryota</taxon>
        <taxon>Metazoa</taxon>
        <taxon>Spiralia</taxon>
        <taxon>Gnathifera</taxon>
        <taxon>Rotifera</taxon>
        <taxon>Eurotatoria</taxon>
        <taxon>Monogononta</taxon>
        <taxon>Pseudotrocha</taxon>
        <taxon>Ploima</taxon>
        <taxon>Brachionidae</taxon>
        <taxon>Brachionus</taxon>
    </lineage>
</organism>
<evidence type="ECO:0000256" key="4">
    <source>
        <dbReference type="ARBA" id="ARBA00023242"/>
    </source>
</evidence>
<evidence type="ECO:0000313" key="8">
    <source>
        <dbReference type="EMBL" id="CAF0765214.1"/>
    </source>
</evidence>
<dbReference type="GO" id="GO:0070530">
    <property type="term" value="F:K63-linked polyubiquitin modification-dependent protein binding"/>
    <property type="evidence" value="ECO:0007669"/>
    <property type="project" value="TreeGrafter"/>
</dbReference>
<keyword evidence="9" id="KW-1185">Reference proteome</keyword>
<dbReference type="SUPFAM" id="SSF57850">
    <property type="entry name" value="RING/U-box"/>
    <property type="match status" value="1"/>
</dbReference>
<keyword evidence="4" id="KW-0539">Nucleus</keyword>
<dbReference type="InterPro" id="IPR000433">
    <property type="entry name" value="Znf_ZZ"/>
</dbReference>
<feature type="region of interest" description="Disordered" evidence="6">
    <location>
        <begin position="262"/>
        <end position="318"/>
    </location>
</feature>
<comment type="caution">
    <text evidence="8">The sequence shown here is derived from an EMBL/GenBank/DDBJ whole genome shotgun (WGS) entry which is preliminary data.</text>
</comment>
<dbReference type="Pfam" id="PF00569">
    <property type="entry name" value="ZZ"/>
    <property type="match status" value="1"/>
</dbReference>
<evidence type="ECO:0000313" key="9">
    <source>
        <dbReference type="Proteomes" id="UP000663879"/>
    </source>
</evidence>
<dbReference type="SMART" id="SM00291">
    <property type="entry name" value="ZnF_ZZ"/>
    <property type="match status" value="1"/>
</dbReference>
<protein>
    <recommendedName>
        <fullName evidence="7">ZZ-type domain-containing protein</fullName>
    </recommendedName>
</protein>
<dbReference type="InterPro" id="IPR043145">
    <property type="entry name" value="Znf_ZZ_sf"/>
</dbReference>
<dbReference type="InterPro" id="IPR033741">
    <property type="entry name" value="SQSTM_UBA"/>
</dbReference>
<keyword evidence="3" id="KW-0862">Zinc</keyword>
<dbReference type="PANTHER" id="PTHR15090">
    <property type="entry name" value="SEQUESTOSOME 1-RELATED"/>
    <property type="match status" value="1"/>
</dbReference>
<dbReference type="EMBL" id="CAJNOC010000468">
    <property type="protein sequence ID" value="CAF0765214.1"/>
    <property type="molecule type" value="Genomic_DNA"/>
</dbReference>
<name>A0A813QBL5_9BILA</name>
<dbReference type="PANTHER" id="PTHR15090:SF0">
    <property type="entry name" value="SEQUESTOSOME-1"/>
    <property type="match status" value="1"/>
</dbReference>
<accession>A0A813QBL5</accession>
<dbReference type="SUPFAM" id="SSF46934">
    <property type="entry name" value="UBA-like"/>
    <property type="match status" value="1"/>
</dbReference>
<dbReference type="GO" id="GO:0008270">
    <property type="term" value="F:zinc ion binding"/>
    <property type="evidence" value="ECO:0007669"/>
    <property type="project" value="UniProtKB-KW"/>
</dbReference>
<dbReference type="Gene3D" id="3.30.60.90">
    <property type="match status" value="1"/>
</dbReference>
<dbReference type="OrthoDB" id="441278at2759"/>
<proteinExistence type="predicted"/>
<dbReference type="AlphaFoldDB" id="A0A813QBL5"/>
<keyword evidence="1" id="KW-0479">Metal-binding</keyword>
<evidence type="ECO:0000256" key="6">
    <source>
        <dbReference type="SAM" id="MobiDB-lite"/>
    </source>
</evidence>
<dbReference type="GO" id="GO:0007032">
    <property type="term" value="P:endosome organization"/>
    <property type="evidence" value="ECO:0007669"/>
    <property type="project" value="TreeGrafter"/>
</dbReference>
<feature type="compositionally biased region" description="Low complexity" evidence="6">
    <location>
        <begin position="309"/>
        <end position="318"/>
    </location>
</feature>
<dbReference type="GO" id="GO:0044753">
    <property type="term" value="C:amphisome"/>
    <property type="evidence" value="ECO:0007669"/>
    <property type="project" value="TreeGrafter"/>
</dbReference>
<dbReference type="Gene3D" id="1.10.8.10">
    <property type="entry name" value="DNA helicase RuvA subunit, C-terminal domain"/>
    <property type="match status" value="1"/>
</dbReference>
<dbReference type="GO" id="GO:0005080">
    <property type="term" value="F:protein kinase C binding"/>
    <property type="evidence" value="ECO:0007669"/>
    <property type="project" value="TreeGrafter"/>
</dbReference>
<dbReference type="CDD" id="cd02340">
    <property type="entry name" value="ZZ_NBR1_like"/>
    <property type="match status" value="1"/>
</dbReference>
<sequence length="435" mass="48944">MNAVQVKCYFFPSSVGISINNLSQASEIRRFALVYSSNGLYEQLIEKIKTAYNGLIQSTDEIKTYWQDEENDLVCFSTDHEAMYAIDLQAALKISSNSMSTPIFKVYVSVKKQSAFEETPNEAPQIHQGIVCDGCEGSVKGTRYTCTVCPDFDLCSSCKNKGTHKEHDFITFTKPVRQRCPYGGRNRGFFRGMHRQGCRNQTHEQSSTNSTFNNPFSGLFPFISSAIPTVNNPEQLKNFGEHLKQFLDPFGIDVDYYVDSKDAKKDDKKSEEEKKSEEKKNEKDTSFENVDVKMETMDDLKLNESQTRASSSSTFMGSSSSASASAESFFEKVPSAPQNFKESIEMAANSLKEAFEKQSFAEFPKLSSLKTEEKLEENEDSGFNVVDIEKELKYIKCVDQLKAMGYTDEAGWLTRLVIAKDGNMNSVLDALQPSK</sequence>
<dbReference type="InterPro" id="IPR052260">
    <property type="entry name" value="Autophagy_Rcpt_SigReg"/>
</dbReference>
<dbReference type="Gene3D" id="3.10.20.90">
    <property type="entry name" value="Phosphatidylinositol 3-kinase Catalytic Subunit, Chain A, domain 1"/>
    <property type="match status" value="1"/>
</dbReference>
<dbReference type="Pfam" id="PF16577">
    <property type="entry name" value="UBA_5"/>
    <property type="match status" value="1"/>
</dbReference>
<dbReference type="SUPFAM" id="SSF54277">
    <property type="entry name" value="CAD &amp; PB1 domains"/>
    <property type="match status" value="1"/>
</dbReference>
<dbReference type="GO" id="GO:0000423">
    <property type="term" value="P:mitophagy"/>
    <property type="evidence" value="ECO:0007669"/>
    <property type="project" value="TreeGrafter"/>
</dbReference>
<feature type="domain" description="ZZ-type" evidence="7">
    <location>
        <begin position="127"/>
        <end position="177"/>
    </location>
</feature>
<evidence type="ECO:0000256" key="5">
    <source>
        <dbReference type="PROSITE-ProRule" id="PRU00228"/>
    </source>
</evidence>
<dbReference type="GO" id="GO:0016235">
    <property type="term" value="C:aggresome"/>
    <property type="evidence" value="ECO:0007669"/>
    <property type="project" value="TreeGrafter"/>
</dbReference>